<evidence type="ECO:0000256" key="1">
    <source>
        <dbReference type="SAM" id="Phobius"/>
    </source>
</evidence>
<accession>A0A916RGR0</accession>
<name>A0A916RGR0_9BACT</name>
<protein>
    <submittedName>
        <fullName evidence="2">Uncharacterized protein</fullName>
    </submittedName>
</protein>
<sequence length="100" mass="10625">MLCWLLVVYAVGAKLALYHIHQPGAKSVASTKAWQDHDINVVSADVQIAPAVTVLPQVSVGALLLAMAFATVWVLPVERNAPTMVLGFSPELSVRPPPAV</sequence>
<gene>
    <name evidence="2" type="ORF">GCM10011507_03820</name>
</gene>
<dbReference type="AlphaFoldDB" id="A0A916RGR0"/>
<evidence type="ECO:0000313" key="2">
    <source>
        <dbReference type="EMBL" id="GGA55762.1"/>
    </source>
</evidence>
<keyword evidence="3" id="KW-1185">Reference proteome</keyword>
<evidence type="ECO:0000313" key="3">
    <source>
        <dbReference type="Proteomes" id="UP000648801"/>
    </source>
</evidence>
<keyword evidence="1" id="KW-0812">Transmembrane</keyword>
<dbReference type="EMBL" id="BMJB01000001">
    <property type="protein sequence ID" value="GGA55762.1"/>
    <property type="molecule type" value="Genomic_DNA"/>
</dbReference>
<keyword evidence="1" id="KW-0472">Membrane</keyword>
<dbReference type="Proteomes" id="UP000648801">
    <property type="component" value="Unassembled WGS sequence"/>
</dbReference>
<feature type="transmembrane region" description="Helical" evidence="1">
    <location>
        <begin position="54"/>
        <end position="75"/>
    </location>
</feature>
<keyword evidence="1" id="KW-1133">Transmembrane helix</keyword>
<organism evidence="2 3">
    <name type="scientific">Edaphobacter acidisoli</name>
    <dbReference type="NCBI Taxonomy" id="2040573"/>
    <lineage>
        <taxon>Bacteria</taxon>
        <taxon>Pseudomonadati</taxon>
        <taxon>Acidobacteriota</taxon>
        <taxon>Terriglobia</taxon>
        <taxon>Terriglobales</taxon>
        <taxon>Acidobacteriaceae</taxon>
        <taxon>Edaphobacter</taxon>
    </lineage>
</organism>
<reference evidence="2" key="1">
    <citation type="journal article" date="2014" name="Int. J. Syst. Evol. Microbiol.">
        <title>Complete genome sequence of Corynebacterium casei LMG S-19264T (=DSM 44701T), isolated from a smear-ripened cheese.</title>
        <authorList>
            <consortium name="US DOE Joint Genome Institute (JGI-PGF)"/>
            <person name="Walter F."/>
            <person name="Albersmeier A."/>
            <person name="Kalinowski J."/>
            <person name="Ruckert C."/>
        </authorList>
    </citation>
    <scope>NUCLEOTIDE SEQUENCE</scope>
    <source>
        <strain evidence="2">CGMCC 1.15447</strain>
    </source>
</reference>
<comment type="caution">
    <text evidence="2">The sequence shown here is derived from an EMBL/GenBank/DDBJ whole genome shotgun (WGS) entry which is preliminary data.</text>
</comment>
<reference evidence="2" key="2">
    <citation type="submission" date="2020-09" db="EMBL/GenBank/DDBJ databases">
        <authorList>
            <person name="Sun Q."/>
            <person name="Zhou Y."/>
        </authorList>
    </citation>
    <scope>NUCLEOTIDE SEQUENCE</scope>
    <source>
        <strain evidence="2">CGMCC 1.15447</strain>
    </source>
</reference>
<proteinExistence type="predicted"/>